<dbReference type="HOGENOM" id="CLU_2035740_0_0_5"/>
<dbReference type="PROSITE" id="PS51318">
    <property type="entry name" value="TAT"/>
    <property type="match status" value="1"/>
</dbReference>
<proteinExistence type="predicted"/>
<reference evidence="1 2" key="2">
    <citation type="journal article" date="2011" name="J. Bacteriol.">
        <title>Complete genome sequence of strain HTCC2503T of Parvularcula bermudensis, the type species of the order "Parvularculales" in the class Alphaproteobacteria.</title>
        <authorList>
            <person name="Oh H.M."/>
            <person name="Kang I."/>
            <person name="Vergin K.L."/>
            <person name="Kang D."/>
            <person name="Rhee K.H."/>
            <person name="Giovannoni S.J."/>
            <person name="Cho J.C."/>
        </authorList>
    </citation>
    <scope>NUCLEOTIDE SEQUENCE [LARGE SCALE GENOMIC DNA]</scope>
    <source>
        <strain evidence="2">ATCC BAA-594 / HTCC2503 / KCTC 12087</strain>
    </source>
</reference>
<evidence type="ECO:0000313" key="2">
    <source>
        <dbReference type="Proteomes" id="UP000001302"/>
    </source>
</evidence>
<reference evidence="2" key="1">
    <citation type="submission" date="2010-08" db="EMBL/GenBank/DDBJ databases">
        <title>Genome sequence of Parvularcula bermudensis HTCC2503.</title>
        <authorList>
            <person name="Kang D.-M."/>
            <person name="Oh H.-M."/>
            <person name="Cho J.-C."/>
        </authorList>
    </citation>
    <scope>NUCLEOTIDE SEQUENCE [LARGE SCALE GENOMIC DNA]</scope>
    <source>
        <strain evidence="2">ATCC BAA-594 / HTCC2503 / KCTC 12087</strain>
    </source>
</reference>
<dbReference type="KEGG" id="pbr:PB2503_12039"/>
<dbReference type="EMBL" id="CP002156">
    <property type="protein sequence ID" value="ADM10450.1"/>
    <property type="molecule type" value="Genomic_DNA"/>
</dbReference>
<gene>
    <name evidence="1" type="ordered locus">PB2503_12039</name>
</gene>
<dbReference type="AlphaFoldDB" id="E0TEH8"/>
<sequence length="121" mass="12964">MSLRVAFPLAALRRSFLLGGLIIAGMLAIAPPKASAAEPIATVQDLARASWPILSPAQKRLVDLLAEAAFEEELSPTQRARIGGTPTARFTSLPEWRKTAFRGMAIKQLGFAAPDALRQAI</sequence>
<accession>E0TEH8</accession>
<keyword evidence="2" id="KW-1185">Reference proteome</keyword>
<dbReference type="Proteomes" id="UP000001302">
    <property type="component" value="Chromosome"/>
</dbReference>
<evidence type="ECO:0000313" key="1">
    <source>
        <dbReference type="EMBL" id="ADM10450.1"/>
    </source>
</evidence>
<name>E0TEH8_PARBH</name>
<dbReference type="RefSeq" id="WP_013301424.1">
    <property type="nucleotide sequence ID" value="NC_014414.1"/>
</dbReference>
<dbReference type="OrthoDB" id="8506955at2"/>
<organism evidence="1 2">
    <name type="scientific">Parvularcula bermudensis (strain ATCC BAA-594 / HTCC2503 / KCTC 12087)</name>
    <dbReference type="NCBI Taxonomy" id="314260"/>
    <lineage>
        <taxon>Bacteria</taxon>
        <taxon>Pseudomonadati</taxon>
        <taxon>Pseudomonadota</taxon>
        <taxon>Alphaproteobacteria</taxon>
        <taxon>Parvularculales</taxon>
        <taxon>Parvularculaceae</taxon>
        <taxon>Parvularcula</taxon>
    </lineage>
</organism>
<dbReference type="InterPro" id="IPR006311">
    <property type="entry name" value="TAT_signal"/>
</dbReference>
<protein>
    <submittedName>
        <fullName evidence="1">CTP synthetase</fullName>
    </submittedName>
</protein>